<comment type="caution">
    <text evidence="2">The sequence shown here is derived from an EMBL/GenBank/DDBJ whole genome shotgun (WGS) entry which is preliminary data.</text>
</comment>
<evidence type="ECO:0000256" key="1">
    <source>
        <dbReference type="SAM" id="MobiDB-lite"/>
    </source>
</evidence>
<feature type="region of interest" description="Disordered" evidence="1">
    <location>
        <begin position="1"/>
        <end position="24"/>
    </location>
</feature>
<dbReference type="AlphaFoldDB" id="A0AAW0V1W2"/>
<organism evidence="2 3">
    <name type="scientific">Scylla paramamosain</name>
    <name type="common">Mud crab</name>
    <dbReference type="NCBI Taxonomy" id="85552"/>
    <lineage>
        <taxon>Eukaryota</taxon>
        <taxon>Metazoa</taxon>
        <taxon>Ecdysozoa</taxon>
        <taxon>Arthropoda</taxon>
        <taxon>Crustacea</taxon>
        <taxon>Multicrustacea</taxon>
        <taxon>Malacostraca</taxon>
        <taxon>Eumalacostraca</taxon>
        <taxon>Eucarida</taxon>
        <taxon>Decapoda</taxon>
        <taxon>Pleocyemata</taxon>
        <taxon>Brachyura</taxon>
        <taxon>Eubrachyura</taxon>
        <taxon>Portunoidea</taxon>
        <taxon>Portunidae</taxon>
        <taxon>Portuninae</taxon>
        <taxon>Scylla</taxon>
    </lineage>
</organism>
<evidence type="ECO:0000313" key="2">
    <source>
        <dbReference type="EMBL" id="KAK8406332.1"/>
    </source>
</evidence>
<evidence type="ECO:0008006" key="4">
    <source>
        <dbReference type="Google" id="ProtNLM"/>
    </source>
</evidence>
<evidence type="ECO:0000313" key="3">
    <source>
        <dbReference type="Proteomes" id="UP001487740"/>
    </source>
</evidence>
<accession>A0AAW0V1W2</accession>
<dbReference type="EMBL" id="JARAKH010000002">
    <property type="protein sequence ID" value="KAK8406332.1"/>
    <property type="molecule type" value="Genomic_DNA"/>
</dbReference>
<protein>
    <recommendedName>
        <fullName evidence="4">Ig-like domain-containing protein</fullName>
    </recommendedName>
</protein>
<proteinExistence type="predicted"/>
<gene>
    <name evidence="2" type="ORF">O3P69_007197</name>
</gene>
<sequence length="241" mass="26904">VVHQQAYEREGRAAERQAWEEEAEQQARKEEERRAWKEEAERQERLELARLAAETERMRLFTTGKPDTLTIPEADVRPKLPAYQDGEDIATYLTRSERVSELLQLDKDTYAVSLALSVVLNVPLTTALPPPRPAASDTVSMHPIIANGSRVAVSAMSEAFLFCWVDSASAHQVEWRDPLNVPLPHWSLEASRYQLGSGTHLPHAFLVFVDFRQPGVYTCAARGAAAMEEGRASVIVTLATP</sequence>
<feature type="non-terminal residue" evidence="2">
    <location>
        <position position="1"/>
    </location>
</feature>
<keyword evidence="3" id="KW-1185">Reference proteome</keyword>
<name>A0AAW0V1W2_SCYPA</name>
<dbReference type="Proteomes" id="UP001487740">
    <property type="component" value="Unassembled WGS sequence"/>
</dbReference>
<reference evidence="2 3" key="1">
    <citation type="submission" date="2023-03" db="EMBL/GenBank/DDBJ databases">
        <title>High-quality genome of Scylla paramamosain provides insights in environmental adaptation.</title>
        <authorList>
            <person name="Zhang L."/>
        </authorList>
    </citation>
    <scope>NUCLEOTIDE SEQUENCE [LARGE SCALE GENOMIC DNA]</scope>
    <source>
        <strain evidence="2">LZ_2023a</strain>
        <tissue evidence="2">Muscle</tissue>
    </source>
</reference>